<evidence type="ECO:0000259" key="5">
    <source>
        <dbReference type="Pfam" id="PF03446"/>
    </source>
</evidence>
<dbReference type="InterPro" id="IPR015815">
    <property type="entry name" value="HIBADH-related"/>
</dbReference>
<dbReference type="SUPFAM" id="SSF51735">
    <property type="entry name" value="NAD(P)-binding Rossmann-fold domains"/>
    <property type="match status" value="1"/>
</dbReference>
<dbReference type="AlphaFoldDB" id="A3IUG1"/>
<gene>
    <name evidence="7" type="ORF">CY0110_06169</name>
</gene>
<dbReference type="Pfam" id="PF03446">
    <property type="entry name" value="NAD_binding_2"/>
    <property type="match status" value="1"/>
</dbReference>
<reference evidence="7 8" key="1">
    <citation type="submission" date="2007-03" db="EMBL/GenBank/DDBJ databases">
        <authorList>
            <person name="Stal L."/>
            <person name="Ferriera S."/>
            <person name="Johnson J."/>
            <person name="Kravitz S."/>
            <person name="Beeson K."/>
            <person name="Sutton G."/>
            <person name="Rogers Y.-H."/>
            <person name="Friedman R."/>
            <person name="Frazier M."/>
            <person name="Venter J.C."/>
        </authorList>
    </citation>
    <scope>NUCLEOTIDE SEQUENCE [LARGE SCALE GENOMIC DNA]</scope>
    <source>
        <strain evidence="7 8">CCY0110</strain>
    </source>
</reference>
<dbReference type="InterPro" id="IPR013328">
    <property type="entry name" value="6PGD_dom2"/>
</dbReference>
<keyword evidence="8" id="KW-1185">Reference proteome</keyword>
<dbReference type="Gene3D" id="1.10.1040.10">
    <property type="entry name" value="N-(1-d-carboxylethyl)-l-norvaline Dehydrogenase, domain 2"/>
    <property type="match status" value="1"/>
</dbReference>
<dbReference type="PANTHER" id="PTHR43060:SF15">
    <property type="entry name" value="3-HYDROXYISOBUTYRATE DEHYDROGENASE-LIKE 1, MITOCHONDRIAL-RELATED"/>
    <property type="match status" value="1"/>
</dbReference>
<evidence type="ECO:0000313" key="8">
    <source>
        <dbReference type="Proteomes" id="UP000003781"/>
    </source>
</evidence>
<dbReference type="RefSeq" id="WP_008277017.1">
    <property type="nucleotide sequence ID" value="NZ_AAXW01000035.1"/>
</dbReference>
<dbReference type="Pfam" id="PF14833">
    <property type="entry name" value="NAD_binding_11"/>
    <property type="match status" value="1"/>
</dbReference>
<feature type="domain" description="6-phosphogluconate dehydrogenase NADP-binding" evidence="5">
    <location>
        <begin position="10"/>
        <end position="172"/>
    </location>
</feature>
<dbReference type="InterPro" id="IPR029154">
    <property type="entry name" value="HIBADH-like_NADP-bd"/>
</dbReference>
<dbReference type="PROSITE" id="PS51257">
    <property type="entry name" value="PROKAR_LIPOPROTEIN"/>
    <property type="match status" value="1"/>
</dbReference>
<organism evidence="7 8">
    <name type="scientific">Crocosphaera chwakensis CCY0110</name>
    <dbReference type="NCBI Taxonomy" id="391612"/>
    <lineage>
        <taxon>Bacteria</taxon>
        <taxon>Bacillati</taxon>
        <taxon>Cyanobacteriota</taxon>
        <taxon>Cyanophyceae</taxon>
        <taxon>Oscillatoriophycideae</taxon>
        <taxon>Chroococcales</taxon>
        <taxon>Aphanothecaceae</taxon>
        <taxon>Crocosphaera</taxon>
        <taxon>Crocosphaera chwakensis</taxon>
    </lineage>
</organism>
<keyword evidence="3" id="KW-0520">NAD</keyword>
<name>A3IUG1_9CHRO</name>
<protein>
    <submittedName>
        <fullName evidence="7">2-hydroxy-3-oxopropionate reductase</fullName>
    </submittedName>
</protein>
<dbReference type="GO" id="GO:0051287">
    <property type="term" value="F:NAD binding"/>
    <property type="evidence" value="ECO:0007669"/>
    <property type="project" value="InterPro"/>
</dbReference>
<proteinExistence type="inferred from homology"/>
<dbReference type="PIRSF" id="PIRSF000103">
    <property type="entry name" value="HIBADH"/>
    <property type="match status" value="1"/>
</dbReference>
<dbReference type="eggNOG" id="COG2084">
    <property type="taxonomic scope" value="Bacteria"/>
</dbReference>
<evidence type="ECO:0000259" key="6">
    <source>
        <dbReference type="Pfam" id="PF14833"/>
    </source>
</evidence>
<evidence type="ECO:0000256" key="3">
    <source>
        <dbReference type="ARBA" id="ARBA00023027"/>
    </source>
</evidence>
<evidence type="ECO:0000256" key="4">
    <source>
        <dbReference type="PIRSR" id="PIRSR000103-1"/>
    </source>
</evidence>
<sequence length="315" mass="34574">MKSNSVHPIIGLIGCGNIGGKQARNFLAHGYQMYVYDINPDRMIELEGLGANITHSCTEVGQRCDIVFTALPTPADVMEVVLDGKKNLSQGLQPHTIYIDMTTNDPDVVIRVYQVLKKQGIKMLDAPFNDSPVGSQTSEGVGLALLCSGSEETFKQVEPVLQLMADDLIYCGHIGQATQCKLIHNAVNAVAVQAVSEGITLALAQGIDLSTIWEVLRMGAFGQNAGDIHGLPYYWFSRRCDDISQHPAFTVKLLHKDLKLTLAMAAHKNIPVPQMSLMMKDYEEAMRRGWSNYAATKVRCLQEERASVVADTNIP</sequence>
<feature type="active site" evidence="4">
    <location>
        <position position="181"/>
    </location>
</feature>
<comment type="similarity">
    <text evidence="1">Belongs to the HIBADH-related family.</text>
</comment>
<dbReference type="InterPro" id="IPR036291">
    <property type="entry name" value="NAD(P)-bd_dom_sf"/>
</dbReference>
<dbReference type="Proteomes" id="UP000003781">
    <property type="component" value="Unassembled WGS sequence"/>
</dbReference>
<evidence type="ECO:0000256" key="2">
    <source>
        <dbReference type="ARBA" id="ARBA00023002"/>
    </source>
</evidence>
<dbReference type="GO" id="GO:0016491">
    <property type="term" value="F:oxidoreductase activity"/>
    <property type="evidence" value="ECO:0007669"/>
    <property type="project" value="UniProtKB-KW"/>
</dbReference>
<dbReference type="InterPro" id="IPR008927">
    <property type="entry name" value="6-PGluconate_DH-like_C_sf"/>
</dbReference>
<dbReference type="SUPFAM" id="SSF48179">
    <property type="entry name" value="6-phosphogluconate dehydrogenase C-terminal domain-like"/>
    <property type="match status" value="1"/>
</dbReference>
<dbReference type="Gene3D" id="3.40.50.720">
    <property type="entry name" value="NAD(P)-binding Rossmann-like Domain"/>
    <property type="match status" value="1"/>
</dbReference>
<evidence type="ECO:0000256" key="1">
    <source>
        <dbReference type="ARBA" id="ARBA00009080"/>
    </source>
</evidence>
<keyword evidence="2" id="KW-0560">Oxidoreductase</keyword>
<comment type="caution">
    <text evidence="7">The sequence shown here is derived from an EMBL/GenBank/DDBJ whole genome shotgun (WGS) entry which is preliminary data.</text>
</comment>
<accession>A3IUG1</accession>
<feature type="domain" description="3-hydroxyisobutyrate dehydrogenase-like NAD-binding" evidence="6">
    <location>
        <begin position="175"/>
        <end position="289"/>
    </location>
</feature>
<evidence type="ECO:0000313" key="7">
    <source>
        <dbReference type="EMBL" id="EAZ89848.1"/>
    </source>
</evidence>
<dbReference type="OrthoDB" id="9812907at2"/>
<dbReference type="GO" id="GO:0050661">
    <property type="term" value="F:NADP binding"/>
    <property type="evidence" value="ECO:0007669"/>
    <property type="project" value="InterPro"/>
</dbReference>
<dbReference type="InterPro" id="IPR006115">
    <property type="entry name" value="6PGDH_NADP-bd"/>
</dbReference>
<dbReference type="EMBL" id="AAXW01000035">
    <property type="protein sequence ID" value="EAZ89848.1"/>
    <property type="molecule type" value="Genomic_DNA"/>
</dbReference>
<dbReference type="PANTHER" id="PTHR43060">
    <property type="entry name" value="3-HYDROXYISOBUTYRATE DEHYDROGENASE-LIKE 1, MITOCHONDRIAL-RELATED"/>
    <property type="match status" value="1"/>
</dbReference>